<proteinExistence type="predicted"/>
<comment type="caution">
    <text evidence="1">The sequence shown here is derived from an EMBL/GenBank/DDBJ whole genome shotgun (WGS) entry which is preliminary data.</text>
</comment>
<name>A0A3N4HFE3_9ACTN</name>
<protein>
    <submittedName>
        <fullName evidence="1">Uncharacterized protein</fullName>
    </submittedName>
</protein>
<evidence type="ECO:0000313" key="1">
    <source>
        <dbReference type="EMBL" id="RPA65364.1"/>
    </source>
</evidence>
<organism evidence="1 2">
    <name type="scientific">Gordonia oryzae</name>
    <dbReference type="NCBI Taxonomy" id="2487349"/>
    <lineage>
        <taxon>Bacteria</taxon>
        <taxon>Bacillati</taxon>
        <taxon>Actinomycetota</taxon>
        <taxon>Actinomycetes</taxon>
        <taxon>Mycobacteriales</taxon>
        <taxon>Gordoniaceae</taxon>
        <taxon>Gordonia</taxon>
    </lineage>
</organism>
<sequence length="210" mass="23703">MDRGLEILDEMVAVLDECGAVLLMLSDEAALNLDELGEVVDVARGEAINAFGAASLLNKHAELSESWTGDLSRPRAIYARHSKAVRNGAARVKPAVPTVRFPMAEEAIEHVLDAHQQSGETSVERPTCSAFAKSKGRRCTKLAAWMGPNEFLPHCYGHLDEDERRQYDERRDRRAEQERLHRAEVVARLYEEGRMVAAEWAERRRQRHDS</sequence>
<accession>A0A3N4HFE3</accession>
<evidence type="ECO:0000313" key="2">
    <source>
        <dbReference type="Proteomes" id="UP000267536"/>
    </source>
</evidence>
<dbReference type="AlphaFoldDB" id="A0A3N4HFE3"/>
<dbReference type="EMBL" id="RKMH01000003">
    <property type="protein sequence ID" value="RPA65364.1"/>
    <property type="molecule type" value="Genomic_DNA"/>
</dbReference>
<gene>
    <name evidence="1" type="ORF">EF294_05975</name>
</gene>
<reference evidence="1 2" key="1">
    <citation type="submission" date="2018-11" db="EMBL/GenBank/DDBJ databases">
        <title>Draft genome sequence of Gordonia sp. RS15-1S isolated from rice stems.</title>
        <authorList>
            <person name="Muangham S."/>
        </authorList>
    </citation>
    <scope>NUCLEOTIDE SEQUENCE [LARGE SCALE GENOMIC DNA]</scope>
    <source>
        <strain evidence="1 2">RS15-1S</strain>
    </source>
</reference>
<dbReference type="Proteomes" id="UP000267536">
    <property type="component" value="Unassembled WGS sequence"/>
</dbReference>
<keyword evidence="2" id="KW-1185">Reference proteome</keyword>